<dbReference type="Proteomes" id="UP000054408">
    <property type="component" value="Unassembled WGS sequence"/>
</dbReference>
<proteinExistence type="inferred from homology"/>
<dbReference type="GO" id="GO:0005634">
    <property type="term" value="C:nucleus"/>
    <property type="evidence" value="ECO:0007669"/>
    <property type="project" value="UniProtKB-SubCell"/>
</dbReference>
<evidence type="ECO:0000256" key="3">
    <source>
        <dbReference type="ARBA" id="ARBA00023242"/>
    </source>
</evidence>
<dbReference type="GO" id="GO:0010498">
    <property type="term" value="P:proteasomal protein catabolic process"/>
    <property type="evidence" value="ECO:0007669"/>
    <property type="project" value="InterPro"/>
</dbReference>
<organism evidence="5 6">
    <name type="scientific">Thecamonas trahens ATCC 50062</name>
    <dbReference type="NCBI Taxonomy" id="461836"/>
    <lineage>
        <taxon>Eukaryota</taxon>
        <taxon>Apusozoa</taxon>
        <taxon>Apusomonadida</taxon>
        <taxon>Apusomonadidae</taxon>
        <taxon>Thecamonas</taxon>
    </lineage>
</organism>
<protein>
    <recommendedName>
        <fullName evidence="4">Proteasome subunit beta</fullName>
    </recommendedName>
</protein>
<dbReference type="GO" id="GO:0005737">
    <property type="term" value="C:cytoplasm"/>
    <property type="evidence" value="ECO:0007669"/>
    <property type="project" value="UniProtKB-SubCell"/>
</dbReference>
<sequence length="214" mass="23598">MDVVLGFVGDGFTIIATDAGQTRSIMRIKADEDKIPELDEYKIMGCAGDAGDRTHFAEFVAKNLKLYELRNDTALTTAEAAAWTRKALADALRRKPWQVNTLIGGYDEVDGASLYFMDYLAAMAKVPFGAHGYGAYFTYGLMDRMWRPNMSEDEILAILDACIAELQTRFMVSMPAFFVKKVDASGVTVLRSINSFDDERARVGDDEAAAASTN</sequence>
<dbReference type="InterPro" id="IPR023333">
    <property type="entry name" value="Proteasome_suB-type"/>
</dbReference>
<dbReference type="InterPro" id="IPR035206">
    <property type="entry name" value="Proteasome_beta2"/>
</dbReference>
<comment type="subcellular location">
    <subcellularLocation>
        <location evidence="4">Cytoplasm</location>
    </subcellularLocation>
    <subcellularLocation>
        <location evidence="4">Nucleus</location>
    </subcellularLocation>
</comment>
<evidence type="ECO:0000256" key="1">
    <source>
        <dbReference type="ARBA" id="ARBA00022490"/>
    </source>
</evidence>
<dbReference type="PROSITE" id="PS51476">
    <property type="entry name" value="PROTEASOME_BETA_2"/>
    <property type="match status" value="1"/>
</dbReference>
<keyword evidence="2 4" id="KW-0647">Proteasome</keyword>
<accession>A0A0L0DV26</accession>
<dbReference type="InterPro" id="IPR029055">
    <property type="entry name" value="Ntn_hydrolases_N"/>
</dbReference>
<dbReference type="PANTHER" id="PTHR32194:SF2">
    <property type="entry name" value="PROTEASOME SUBUNIT BETA TYPE-1"/>
    <property type="match status" value="1"/>
</dbReference>
<dbReference type="PANTHER" id="PTHR32194">
    <property type="entry name" value="METALLOPROTEASE TLDD"/>
    <property type="match status" value="1"/>
</dbReference>
<dbReference type="PROSITE" id="PS00854">
    <property type="entry name" value="PROTEASOME_BETA_1"/>
    <property type="match status" value="1"/>
</dbReference>
<comment type="function">
    <text evidence="4">Component of the proteasome, a multicatalytic proteinase complex which is characterized by its ability to cleave peptides with Arg, Phe, Tyr, Leu, and Glu adjacent to the leaving group at neutral or slightly basic pH. The proteasome has an ATP-dependent proteolytic activity.</text>
</comment>
<dbReference type="SUPFAM" id="SSF56235">
    <property type="entry name" value="N-terminal nucleophile aminohydrolases (Ntn hydrolases)"/>
    <property type="match status" value="1"/>
</dbReference>
<dbReference type="InterPro" id="IPR001353">
    <property type="entry name" value="Proteasome_sua/b"/>
</dbReference>
<gene>
    <name evidence="5" type="ORF">AMSG_02159</name>
</gene>
<dbReference type="eggNOG" id="KOG0177">
    <property type="taxonomic scope" value="Eukaryota"/>
</dbReference>
<evidence type="ECO:0000256" key="4">
    <source>
        <dbReference type="RuleBase" id="RU004203"/>
    </source>
</evidence>
<dbReference type="Gene3D" id="3.60.20.10">
    <property type="entry name" value="Glutamine Phosphoribosylpyrophosphate, subunit 1, domain 1"/>
    <property type="match status" value="1"/>
</dbReference>
<keyword evidence="6" id="KW-1185">Reference proteome</keyword>
<dbReference type="Pfam" id="PF00227">
    <property type="entry name" value="Proteasome"/>
    <property type="match status" value="1"/>
</dbReference>
<evidence type="ECO:0000313" key="6">
    <source>
        <dbReference type="Proteomes" id="UP000054408"/>
    </source>
</evidence>
<comment type="subunit">
    <text evidence="4">Component of the proteasome complex.</text>
</comment>
<dbReference type="AlphaFoldDB" id="A0A0L0DV26"/>
<dbReference type="OMA" id="MKRDHDK"/>
<reference evidence="5 6" key="1">
    <citation type="submission" date="2010-05" db="EMBL/GenBank/DDBJ databases">
        <title>The Genome Sequence of Thecamonas trahens ATCC 50062.</title>
        <authorList>
            <consortium name="The Broad Institute Genome Sequencing Platform"/>
            <person name="Russ C."/>
            <person name="Cuomo C."/>
            <person name="Shea T."/>
            <person name="Young S.K."/>
            <person name="Zeng Q."/>
            <person name="Koehrsen M."/>
            <person name="Haas B."/>
            <person name="Borodovsky M."/>
            <person name="Guigo R."/>
            <person name="Alvarado L."/>
            <person name="Berlin A."/>
            <person name="Bochicchio J."/>
            <person name="Borenstein D."/>
            <person name="Chapman S."/>
            <person name="Chen Z."/>
            <person name="Freedman E."/>
            <person name="Gellesch M."/>
            <person name="Goldberg J."/>
            <person name="Griggs A."/>
            <person name="Gujja S."/>
            <person name="Heilman E."/>
            <person name="Heiman D."/>
            <person name="Hepburn T."/>
            <person name="Howarth C."/>
            <person name="Jen D."/>
            <person name="Larson L."/>
            <person name="Mehta T."/>
            <person name="Park D."/>
            <person name="Pearson M."/>
            <person name="Roberts A."/>
            <person name="Saif S."/>
            <person name="Shenoy N."/>
            <person name="Sisk P."/>
            <person name="Stolte C."/>
            <person name="Sykes S."/>
            <person name="Thomson T."/>
            <person name="Walk T."/>
            <person name="White J."/>
            <person name="Yandava C."/>
            <person name="Burger G."/>
            <person name="Gray M.W."/>
            <person name="Holland P.W.H."/>
            <person name="King N."/>
            <person name="Lang F.B.F."/>
            <person name="Roger A.J."/>
            <person name="Ruiz-Trillo I."/>
            <person name="Lander E."/>
            <person name="Nusbaum C."/>
        </authorList>
    </citation>
    <scope>NUCLEOTIDE SEQUENCE [LARGE SCALE GENOMIC DNA]</scope>
    <source>
        <strain evidence="5 6">ATCC 50062</strain>
    </source>
</reference>
<dbReference type="GO" id="GO:0005839">
    <property type="term" value="C:proteasome core complex"/>
    <property type="evidence" value="ECO:0007669"/>
    <property type="project" value="InterPro"/>
</dbReference>
<evidence type="ECO:0000313" key="5">
    <source>
        <dbReference type="EMBL" id="KNC56144.1"/>
    </source>
</evidence>
<keyword evidence="3 4" id="KW-0539">Nucleus</keyword>
<keyword evidence="1 4" id="KW-0963">Cytoplasm</keyword>
<evidence type="ECO:0000256" key="2">
    <source>
        <dbReference type="ARBA" id="ARBA00022942"/>
    </source>
</evidence>
<name>A0A0L0DV26_THETB</name>
<dbReference type="GeneID" id="25561860"/>
<dbReference type="OrthoDB" id="268428at2759"/>
<dbReference type="InterPro" id="IPR016050">
    <property type="entry name" value="Proteasome_bsu_CS"/>
</dbReference>
<dbReference type="EMBL" id="GL349440">
    <property type="protein sequence ID" value="KNC56144.1"/>
    <property type="molecule type" value="Genomic_DNA"/>
</dbReference>
<dbReference type="RefSeq" id="XP_013761181.1">
    <property type="nucleotide sequence ID" value="XM_013905727.1"/>
</dbReference>
<dbReference type="STRING" id="461836.A0A0L0DV26"/>
<comment type="similarity">
    <text evidence="4">Belongs to the peptidase T1B family.</text>
</comment>
<dbReference type="CDD" id="cd03758">
    <property type="entry name" value="proteasome_beta_type_2"/>
    <property type="match status" value="1"/>
</dbReference>